<comment type="similarity">
    <text evidence="1">Belongs to the short-chain dehydrogenases/reductases (SDR) family.</text>
</comment>
<comment type="caution">
    <text evidence="5">The sequence shown here is derived from an EMBL/GenBank/DDBJ whole genome shotgun (WGS) entry which is preliminary data.</text>
</comment>
<evidence type="ECO:0000256" key="1">
    <source>
        <dbReference type="ARBA" id="ARBA00006484"/>
    </source>
</evidence>
<dbReference type="EC" id="1.1.1.47" evidence="5"/>
<keyword evidence="4" id="KW-0684">Rhamnose metabolism</keyword>
<evidence type="ECO:0000256" key="2">
    <source>
        <dbReference type="ARBA" id="ARBA00022857"/>
    </source>
</evidence>
<dbReference type="InterPro" id="IPR036291">
    <property type="entry name" value="NAD(P)-bd_dom_sf"/>
</dbReference>
<dbReference type="SUPFAM" id="SSF51735">
    <property type="entry name" value="NAD(P)-binding Rossmann-fold domains"/>
    <property type="match status" value="1"/>
</dbReference>
<protein>
    <submittedName>
        <fullName evidence="5">Sugar dehydrogenase</fullName>
        <ecNumber evidence="5">1.1.1.47</ecNumber>
    </submittedName>
</protein>
<keyword evidence="6" id="KW-1185">Reference proteome</keyword>
<dbReference type="Proteomes" id="UP001274830">
    <property type="component" value="Unassembled WGS sequence"/>
</dbReference>
<dbReference type="FunFam" id="3.40.50.720:FF:000417">
    <property type="entry name" value="Glucose 1-dehydrogenase, putative"/>
    <property type="match status" value="1"/>
</dbReference>
<keyword evidence="3 5" id="KW-0560">Oxidoreductase</keyword>
<dbReference type="GO" id="GO:0019301">
    <property type="term" value="P:rhamnose catabolic process"/>
    <property type="evidence" value="ECO:0007669"/>
    <property type="project" value="UniProtKB-ARBA"/>
</dbReference>
<dbReference type="NCBIfam" id="NF005559">
    <property type="entry name" value="PRK07231.1"/>
    <property type="match status" value="1"/>
</dbReference>
<name>A0AAE0TPD3_9PEZI</name>
<keyword evidence="2" id="KW-0521">NADP</keyword>
<dbReference type="GO" id="GO:0006633">
    <property type="term" value="P:fatty acid biosynthetic process"/>
    <property type="evidence" value="ECO:0007669"/>
    <property type="project" value="TreeGrafter"/>
</dbReference>
<dbReference type="GO" id="GO:0048038">
    <property type="term" value="F:quinone binding"/>
    <property type="evidence" value="ECO:0007669"/>
    <property type="project" value="TreeGrafter"/>
</dbReference>
<evidence type="ECO:0000313" key="6">
    <source>
        <dbReference type="Proteomes" id="UP001274830"/>
    </source>
</evidence>
<dbReference type="Pfam" id="PF13561">
    <property type="entry name" value="adh_short_C2"/>
    <property type="match status" value="1"/>
</dbReference>
<proteinExistence type="inferred from homology"/>
<dbReference type="CDD" id="cd05233">
    <property type="entry name" value="SDR_c"/>
    <property type="match status" value="1"/>
</dbReference>
<dbReference type="PANTHER" id="PTHR42760:SF83">
    <property type="entry name" value="(3R)-3-HYDROXYACYL-COA DEHYDROGENASE"/>
    <property type="match status" value="1"/>
</dbReference>
<sequence length="260" mass="27205">MAGLLRHKVVAISGSSSGIGRATALACARQGASLVLHHLGDGQAEADIATLEDELRVINTDIKTATHASDLTHADAASALVYTATSRLGSLDVIVNNAGICKFSSFQDVTRALLERHMEVNFTAAYLLTQAGAKQMIQQSRGGSIVNIASITATLGSAHLTHYSPTKAAILGMTGSFSVALGSKNIRINSICPGTIETTMNKADLDTGTKRAEMASRVPLCRLGRPEDIAKAVVFFASDLSEYVTGQSLLVDGGASINYQ</sequence>
<dbReference type="Gene3D" id="3.40.50.720">
    <property type="entry name" value="NAD(P)-binding Rossmann-like Domain"/>
    <property type="match status" value="1"/>
</dbReference>
<dbReference type="PRINTS" id="PR00080">
    <property type="entry name" value="SDRFAMILY"/>
</dbReference>
<evidence type="ECO:0000313" key="5">
    <source>
        <dbReference type="EMBL" id="KAK3669297.1"/>
    </source>
</evidence>
<accession>A0AAE0TPD3</accession>
<dbReference type="EMBL" id="JAUTXT010000092">
    <property type="protein sequence ID" value="KAK3669297.1"/>
    <property type="molecule type" value="Genomic_DNA"/>
</dbReference>
<evidence type="ECO:0000256" key="3">
    <source>
        <dbReference type="ARBA" id="ARBA00023002"/>
    </source>
</evidence>
<evidence type="ECO:0000256" key="4">
    <source>
        <dbReference type="ARBA" id="ARBA00023308"/>
    </source>
</evidence>
<dbReference type="PANTHER" id="PTHR42760">
    <property type="entry name" value="SHORT-CHAIN DEHYDROGENASES/REDUCTASES FAMILY MEMBER"/>
    <property type="match status" value="1"/>
</dbReference>
<reference evidence="5" key="1">
    <citation type="submission" date="2023-07" db="EMBL/GenBank/DDBJ databases">
        <title>Black Yeasts Isolated from many extreme environments.</title>
        <authorList>
            <person name="Coleine C."/>
            <person name="Stajich J.E."/>
            <person name="Selbmann L."/>
        </authorList>
    </citation>
    <scope>NUCLEOTIDE SEQUENCE</scope>
    <source>
        <strain evidence="5">CCFEE 5485</strain>
    </source>
</reference>
<dbReference type="PRINTS" id="PR00081">
    <property type="entry name" value="GDHRDH"/>
</dbReference>
<dbReference type="InterPro" id="IPR002347">
    <property type="entry name" value="SDR_fam"/>
</dbReference>
<gene>
    <name evidence="5" type="primary">gdh3</name>
    <name evidence="5" type="ORF">LTR78_010835</name>
</gene>
<dbReference type="AlphaFoldDB" id="A0AAE0TPD3"/>
<dbReference type="GO" id="GO:0047936">
    <property type="term" value="F:glucose 1-dehydrogenase [NAD(P)+] activity"/>
    <property type="evidence" value="ECO:0007669"/>
    <property type="project" value="UniProtKB-EC"/>
</dbReference>
<organism evidence="5 6">
    <name type="scientific">Recurvomyces mirabilis</name>
    <dbReference type="NCBI Taxonomy" id="574656"/>
    <lineage>
        <taxon>Eukaryota</taxon>
        <taxon>Fungi</taxon>
        <taxon>Dikarya</taxon>
        <taxon>Ascomycota</taxon>
        <taxon>Pezizomycotina</taxon>
        <taxon>Dothideomycetes</taxon>
        <taxon>Dothideomycetidae</taxon>
        <taxon>Mycosphaerellales</taxon>
        <taxon>Teratosphaeriaceae</taxon>
        <taxon>Recurvomyces</taxon>
    </lineage>
</organism>